<feature type="chain" id="PRO_5029776182" description="SCP domain-containing protein" evidence="1">
    <location>
        <begin position="25"/>
        <end position="230"/>
    </location>
</feature>
<evidence type="ECO:0000259" key="2">
    <source>
        <dbReference type="SMART" id="SM00198"/>
    </source>
</evidence>
<dbReference type="InterPro" id="IPR035940">
    <property type="entry name" value="CAP_sf"/>
</dbReference>
<feature type="domain" description="SCP" evidence="2">
    <location>
        <begin position="84"/>
        <end position="216"/>
    </location>
</feature>
<evidence type="ECO:0000313" key="4">
    <source>
        <dbReference type="Proteomes" id="UP000594262"/>
    </source>
</evidence>
<dbReference type="Proteomes" id="UP000594262">
    <property type="component" value="Unplaced"/>
</dbReference>
<dbReference type="PRINTS" id="PR00837">
    <property type="entry name" value="V5TPXLIKE"/>
</dbReference>
<dbReference type="SUPFAM" id="SSF55797">
    <property type="entry name" value="PR-1-like"/>
    <property type="match status" value="1"/>
</dbReference>
<dbReference type="PANTHER" id="PTHR10334">
    <property type="entry name" value="CYSTEINE-RICH SECRETORY PROTEIN-RELATED"/>
    <property type="match status" value="1"/>
</dbReference>
<dbReference type="Pfam" id="PF00188">
    <property type="entry name" value="CAP"/>
    <property type="match status" value="1"/>
</dbReference>
<protein>
    <recommendedName>
        <fullName evidence="2">SCP domain-containing protein</fullName>
    </recommendedName>
</protein>
<proteinExistence type="predicted"/>
<dbReference type="InterPro" id="IPR014044">
    <property type="entry name" value="CAP_dom"/>
</dbReference>
<organism evidence="3 4">
    <name type="scientific">Clytia hemisphaerica</name>
    <dbReference type="NCBI Taxonomy" id="252671"/>
    <lineage>
        <taxon>Eukaryota</taxon>
        <taxon>Metazoa</taxon>
        <taxon>Cnidaria</taxon>
        <taxon>Hydrozoa</taxon>
        <taxon>Hydroidolina</taxon>
        <taxon>Leptothecata</taxon>
        <taxon>Obeliida</taxon>
        <taxon>Clytiidae</taxon>
        <taxon>Clytia</taxon>
    </lineage>
</organism>
<sequence>THFTMLPTINLFVILLWLPSLIYGMTVPEECTETKPCSMERAHCNTMGHPIDRFNCFSDLCEKKCKLCRLCNDGKKYAERAPMADRMKCLEEHNRLRATLKDTPNLEWDDELAAYAQSYAEKLANTVDFRHSKVGENMYMKYGGDGSTSTSCISASDEWFKEINYYSYSNHGPINPDKETRHFQQMAWRSNIKVGFGIAVHAITKTIYVIGEYKTPPIAGQEEANIKTPK</sequence>
<keyword evidence="4" id="KW-1185">Reference proteome</keyword>
<feature type="signal peptide" evidence="1">
    <location>
        <begin position="1"/>
        <end position="24"/>
    </location>
</feature>
<evidence type="ECO:0000256" key="1">
    <source>
        <dbReference type="SAM" id="SignalP"/>
    </source>
</evidence>
<dbReference type="InterPro" id="IPR001283">
    <property type="entry name" value="CRISP-related"/>
</dbReference>
<dbReference type="SMART" id="SM00198">
    <property type="entry name" value="SCP"/>
    <property type="match status" value="1"/>
</dbReference>
<name>A0A7M5WZS5_9CNID</name>
<evidence type="ECO:0000313" key="3">
    <source>
        <dbReference type="EnsemblMetazoa" id="CLYHEMP015446.1"/>
    </source>
</evidence>
<dbReference type="Gene3D" id="3.40.33.10">
    <property type="entry name" value="CAP"/>
    <property type="match status" value="1"/>
</dbReference>
<dbReference type="OrthoDB" id="5989605at2759"/>
<dbReference type="AlphaFoldDB" id="A0A7M5WZS5"/>
<dbReference type="EnsemblMetazoa" id="CLYHEMT015446.1">
    <property type="protein sequence ID" value="CLYHEMP015446.1"/>
    <property type="gene ID" value="CLYHEMG015446"/>
</dbReference>
<keyword evidence="1" id="KW-0732">Signal</keyword>
<reference evidence="3" key="1">
    <citation type="submission" date="2021-01" db="UniProtKB">
        <authorList>
            <consortium name="EnsemblMetazoa"/>
        </authorList>
    </citation>
    <scope>IDENTIFICATION</scope>
</reference>
<accession>A0A7M5WZS5</accession>